<comment type="caution">
    <text evidence="3">The sequence shown here is derived from an EMBL/GenBank/DDBJ whole genome shotgun (WGS) entry which is preliminary data.</text>
</comment>
<feature type="region of interest" description="Disordered" evidence="1">
    <location>
        <begin position="100"/>
        <end position="124"/>
    </location>
</feature>
<dbReference type="OrthoDB" id="2381602at2"/>
<keyword evidence="2" id="KW-0812">Transmembrane</keyword>
<keyword evidence="2" id="KW-1133">Transmembrane helix</keyword>
<reference evidence="3 4" key="1">
    <citation type="submission" date="2019-03" db="EMBL/GenBank/DDBJ databases">
        <authorList>
            <person name="Yang Y."/>
        </authorList>
    </citation>
    <scope>NUCLEOTIDE SEQUENCE [LARGE SCALE GENOMIC DNA]</scope>
    <source>
        <strain evidence="3 4">ASL-1</strain>
    </source>
</reference>
<name>A0A4Y8L5L4_9BACL</name>
<sequence>MNKIKEAIFSSRDPTFHKKIPIIILLLVIGIMIIITQEDETQEPVSNEQEIKDVHPEISLLERQLENKVTSLLKKALGTQKVDVMITLSSGERLIYERNESIQQDSGEEQRDNQQSVSGRKSTTSEVVFGQASLNGDPVLKYIEKPPVSGVLIAAEGSESAGVKKQIIEAVSKALDVSTHRVAVIPYH</sequence>
<feature type="compositionally biased region" description="Polar residues" evidence="1">
    <location>
        <begin position="113"/>
        <end position="124"/>
    </location>
</feature>
<dbReference type="RefSeq" id="WP_134383237.1">
    <property type="nucleotide sequence ID" value="NZ_SORX01000017.1"/>
</dbReference>
<evidence type="ECO:0000313" key="4">
    <source>
        <dbReference type="Proteomes" id="UP000297776"/>
    </source>
</evidence>
<protein>
    <recommendedName>
        <fullName evidence="5">Stage III sporulation protein AG</fullName>
    </recommendedName>
</protein>
<feature type="transmembrane region" description="Helical" evidence="2">
    <location>
        <begin position="20"/>
        <end position="37"/>
    </location>
</feature>
<gene>
    <name evidence="3" type="ORF">E2626_16600</name>
</gene>
<dbReference type="Proteomes" id="UP000297776">
    <property type="component" value="Unassembled WGS sequence"/>
</dbReference>
<proteinExistence type="predicted"/>
<organism evidence="3 4">
    <name type="scientific">Jeotgalibacillus salarius</name>
    <dbReference type="NCBI Taxonomy" id="546023"/>
    <lineage>
        <taxon>Bacteria</taxon>
        <taxon>Bacillati</taxon>
        <taxon>Bacillota</taxon>
        <taxon>Bacilli</taxon>
        <taxon>Bacillales</taxon>
        <taxon>Caryophanaceae</taxon>
        <taxon>Jeotgalibacillus</taxon>
    </lineage>
</organism>
<dbReference type="AlphaFoldDB" id="A0A4Y8L5L4"/>
<evidence type="ECO:0000313" key="3">
    <source>
        <dbReference type="EMBL" id="TFD97551.1"/>
    </source>
</evidence>
<keyword evidence="2" id="KW-0472">Membrane</keyword>
<evidence type="ECO:0000256" key="2">
    <source>
        <dbReference type="SAM" id="Phobius"/>
    </source>
</evidence>
<keyword evidence="4" id="KW-1185">Reference proteome</keyword>
<dbReference type="EMBL" id="SORX01000017">
    <property type="protein sequence ID" value="TFD97551.1"/>
    <property type="molecule type" value="Genomic_DNA"/>
</dbReference>
<accession>A0A4Y8L5L4</accession>
<evidence type="ECO:0008006" key="5">
    <source>
        <dbReference type="Google" id="ProtNLM"/>
    </source>
</evidence>
<evidence type="ECO:0000256" key="1">
    <source>
        <dbReference type="SAM" id="MobiDB-lite"/>
    </source>
</evidence>